<comment type="caution">
    <text evidence="1">The sequence shown here is derived from an EMBL/GenBank/DDBJ whole genome shotgun (WGS) entry which is preliminary data.</text>
</comment>
<reference evidence="1 2" key="1">
    <citation type="submission" date="2023-07" db="EMBL/GenBank/DDBJ databases">
        <title>Sequencing the genomes of 1000 actinobacteria strains.</title>
        <authorList>
            <person name="Klenk H.-P."/>
        </authorList>
    </citation>
    <scope>NUCLEOTIDE SEQUENCE [LARGE SCALE GENOMIC DNA]</scope>
    <source>
        <strain evidence="1 2">DSM 44109</strain>
    </source>
</reference>
<accession>A0ABT9RIK2</accession>
<dbReference type="RefSeq" id="WP_306871731.1">
    <property type="nucleotide sequence ID" value="NZ_JAUSRB010000002.1"/>
</dbReference>
<name>A0ABT9RIK2_9ACTN</name>
<organism evidence="1 2">
    <name type="scientific">Streptosporangium brasiliense</name>
    <dbReference type="NCBI Taxonomy" id="47480"/>
    <lineage>
        <taxon>Bacteria</taxon>
        <taxon>Bacillati</taxon>
        <taxon>Actinomycetota</taxon>
        <taxon>Actinomycetes</taxon>
        <taxon>Streptosporangiales</taxon>
        <taxon>Streptosporangiaceae</taxon>
        <taxon>Streptosporangium</taxon>
    </lineage>
</organism>
<dbReference type="InterPro" id="IPR029069">
    <property type="entry name" value="HotDog_dom_sf"/>
</dbReference>
<gene>
    <name evidence="1" type="ORF">J2S55_007907</name>
</gene>
<sequence>MEWIDTDAAGIYHNTAVVRYVEAAEATLMRERGLDGYFSSAPRVRYEVDFESPLRFGQEATTVVEIVRIGTASMTFAFELWGEPFAGRPRTRAAHGRFVTVHIDPQTGKSAPWPQQWLTALGVS</sequence>
<dbReference type="GO" id="GO:0016787">
    <property type="term" value="F:hydrolase activity"/>
    <property type="evidence" value="ECO:0007669"/>
    <property type="project" value="UniProtKB-KW"/>
</dbReference>
<dbReference type="Proteomes" id="UP001230426">
    <property type="component" value="Unassembled WGS sequence"/>
</dbReference>
<dbReference type="Gene3D" id="3.10.129.10">
    <property type="entry name" value="Hotdog Thioesterase"/>
    <property type="match status" value="1"/>
</dbReference>
<keyword evidence="1" id="KW-0378">Hydrolase</keyword>
<dbReference type="CDD" id="cd00586">
    <property type="entry name" value="4HBT"/>
    <property type="match status" value="1"/>
</dbReference>
<dbReference type="EMBL" id="JAUSRB010000002">
    <property type="protein sequence ID" value="MDP9868641.1"/>
    <property type="molecule type" value="Genomic_DNA"/>
</dbReference>
<dbReference type="Pfam" id="PF13279">
    <property type="entry name" value="4HBT_2"/>
    <property type="match status" value="1"/>
</dbReference>
<protein>
    <submittedName>
        <fullName evidence="1">Acyl-CoA thioester hydrolase</fullName>
        <ecNumber evidence="1">3.1.2.-</ecNumber>
    </submittedName>
</protein>
<proteinExistence type="predicted"/>
<dbReference type="EC" id="3.1.2.-" evidence="1"/>
<dbReference type="SUPFAM" id="SSF54637">
    <property type="entry name" value="Thioesterase/thiol ester dehydrase-isomerase"/>
    <property type="match status" value="1"/>
</dbReference>
<evidence type="ECO:0000313" key="2">
    <source>
        <dbReference type="Proteomes" id="UP001230426"/>
    </source>
</evidence>
<evidence type="ECO:0000313" key="1">
    <source>
        <dbReference type="EMBL" id="MDP9868641.1"/>
    </source>
</evidence>
<keyword evidence="2" id="KW-1185">Reference proteome</keyword>